<evidence type="ECO:0000259" key="1">
    <source>
        <dbReference type="Pfam" id="PF01610"/>
    </source>
</evidence>
<gene>
    <name evidence="2" type="ORF">D0435_13195</name>
</gene>
<proteinExistence type="predicted"/>
<accession>A0A845QN23</accession>
<evidence type="ECO:0000313" key="3">
    <source>
        <dbReference type="Proteomes" id="UP000446866"/>
    </source>
</evidence>
<name>A0A845QN23_9FIRM</name>
<dbReference type="AlphaFoldDB" id="A0A845QN23"/>
<evidence type="ECO:0000313" key="2">
    <source>
        <dbReference type="EMBL" id="NBH62605.1"/>
    </source>
</evidence>
<feature type="domain" description="Transposase IS204/IS1001/IS1096/IS1165 DDE" evidence="1">
    <location>
        <begin position="14"/>
        <end position="60"/>
    </location>
</feature>
<dbReference type="Pfam" id="PF01610">
    <property type="entry name" value="DDE_Tnp_ISL3"/>
    <property type="match status" value="1"/>
</dbReference>
<organism evidence="2 3">
    <name type="scientific">Anaerotruncus colihominis</name>
    <dbReference type="NCBI Taxonomy" id="169435"/>
    <lineage>
        <taxon>Bacteria</taxon>
        <taxon>Bacillati</taxon>
        <taxon>Bacillota</taxon>
        <taxon>Clostridia</taxon>
        <taxon>Eubacteriales</taxon>
        <taxon>Oscillospiraceae</taxon>
        <taxon>Anaerotruncus</taxon>
    </lineage>
</organism>
<dbReference type="InterPro" id="IPR002560">
    <property type="entry name" value="Transposase_DDE"/>
</dbReference>
<comment type="caution">
    <text evidence="2">The sequence shown here is derived from an EMBL/GenBank/DDBJ whole genome shotgun (WGS) entry which is preliminary data.</text>
</comment>
<reference evidence="2 3" key="1">
    <citation type="submission" date="2018-08" db="EMBL/GenBank/DDBJ databases">
        <title>Murine metabolic-syndrome-specific gut microbial biobank.</title>
        <authorList>
            <person name="Liu C."/>
        </authorList>
    </citation>
    <scope>NUCLEOTIDE SEQUENCE [LARGE SCALE GENOMIC DNA]</scope>
    <source>
        <strain evidence="2 3">28</strain>
    </source>
</reference>
<keyword evidence="3" id="KW-1185">Reference proteome</keyword>
<dbReference type="EMBL" id="QXWK01000029">
    <property type="protein sequence ID" value="NBH62605.1"/>
    <property type="molecule type" value="Genomic_DNA"/>
</dbReference>
<sequence length="61" mass="7291">MNFLKQLSSFQHISNPKEKKVLDILPNRKTDALYQYFARYPNRNNVKYVVIDLGTLFRSAW</sequence>
<dbReference type="Proteomes" id="UP000446866">
    <property type="component" value="Unassembled WGS sequence"/>
</dbReference>
<dbReference type="RefSeq" id="WP_160202893.1">
    <property type="nucleotide sequence ID" value="NZ_QXWK01000029.1"/>
</dbReference>
<protein>
    <recommendedName>
        <fullName evidence="1">Transposase IS204/IS1001/IS1096/IS1165 DDE domain-containing protein</fullName>
    </recommendedName>
</protein>